<evidence type="ECO:0000313" key="7">
    <source>
        <dbReference type="Proteomes" id="UP000232323"/>
    </source>
</evidence>
<evidence type="ECO:0000259" key="5">
    <source>
        <dbReference type="PROSITE" id="PS51184"/>
    </source>
</evidence>
<feature type="region of interest" description="Disordered" evidence="4">
    <location>
        <begin position="2716"/>
        <end position="2743"/>
    </location>
</feature>
<feature type="region of interest" description="Disordered" evidence="4">
    <location>
        <begin position="2860"/>
        <end position="2888"/>
    </location>
</feature>
<gene>
    <name evidence="6" type="ORF">CEUSTIGMA_g5248.t1</name>
</gene>
<dbReference type="GO" id="GO:0006357">
    <property type="term" value="P:regulation of transcription by RNA polymerase II"/>
    <property type="evidence" value="ECO:0007669"/>
    <property type="project" value="TreeGrafter"/>
</dbReference>
<dbReference type="PANTHER" id="PTHR12549:SF38">
    <property type="entry name" value="JMJC DOMAIN-CONTAINING HISTONE DEMETHYLASE 2, ISOFORM A"/>
    <property type="match status" value="1"/>
</dbReference>
<dbReference type="GO" id="GO:0031490">
    <property type="term" value="F:chromatin DNA binding"/>
    <property type="evidence" value="ECO:0007669"/>
    <property type="project" value="TreeGrafter"/>
</dbReference>
<evidence type="ECO:0000256" key="1">
    <source>
        <dbReference type="ARBA" id="ARBA00004123"/>
    </source>
</evidence>
<keyword evidence="2" id="KW-0479">Metal-binding</keyword>
<proteinExistence type="predicted"/>
<protein>
    <recommendedName>
        <fullName evidence="5">JmjC domain-containing protein</fullName>
    </recommendedName>
</protein>
<feature type="region of interest" description="Disordered" evidence="4">
    <location>
        <begin position="874"/>
        <end position="905"/>
    </location>
</feature>
<dbReference type="PANTHER" id="PTHR12549">
    <property type="entry name" value="JMJC DOMAIN-CONTAINING HISTONE DEMETHYLATION PROTEIN"/>
    <property type="match status" value="1"/>
</dbReference>
<sequence>MRPTTNESGDMQSGTLEAWLMDQDPSIMTSIDCIDEANMEDDTAGGPLTKPQKSAGKNGRDKSCGVFKGYSQQQEILLPMAPPPPRPPSHLHHPLGCSMHRNQSHHHDAEFSNPYQSKPHQFESTQNADRGGPLFKRPLSALRFRALDAGPVECLMGSRSLEAGPVQHYVDWDHSDRYYLKSGYYEEVGPSHGLHKDPGYLNIWPSQTNVTYLSSDDLSAHFVSYPAAAHGSEWGGHGQQYPHTAPHAFTSAADGSVLYPLESSQSFLRHDQGVVGQGKMYWQVGSTELGNQHRRASFAAVGRGPGTQQGRSSGADAATWHGGSWDKMMELVVGAGSEITFGEVESDEESEGQATEVRRLQRQQKYNHGRRGAGGEDRVTGKANDDCQDLSQAKGGRHGKKDAVLLPRGRVDRCTETILDPGKDRDLWNPSRANPAVQNKASVPFLDYSPIAPTGVIQGVTSRLTMGETVAACPDVNESVMFSIAANQVSFQALGPAALSGLEVGPQAQLEQRDAISGLPASQFTNRGGEVQGADMIEGDGDVMAQDDPRVLLRAVPLPELRPKQESELEPLRVQQSQHDKEQHHPAAGATPHFAVSVRTQTGLGMDMEGPEGGVERSGVKRKRIASVKDFIKAFKLVKEICGDEQVKALRPRYESVMSDRDAYGAAASHSLPQASDAFRVVSEAPFPSRYVEGVERLGRGFLHDAPHNSYPLGYGQDYRQYNQQPIFDPIPRVQRVQQYLLHPQVQPWYILRPRDMAYPEEQRIFRPRGGGARYWKKYSDVVHERRAVPRGDRGDMLRRDPRNVVRMHCQLQHPPLPGRTLSASTWSNIRIPHRPMRRAASPLESLHFGYDTSQRQDSQRYVGPYRVMPRSGLWSAQDQEEVEDIAEEEGEEEEEEEEEEEFGEGLRDNYVVSNVQGLVQPTRTGTTNVDGLRGGLPLSGDEGPDLQVSERGRREFTLHDHTFLRAPPPPKMKHPENNFFRPQVVGKASNLSPGNSLYSLGQNTVLLNSSQNKQTSCAKWHVSEQVTPGPINVHADTGPPPLPAQLHNRKEMNPRDEQHTGKEVHRLAGVRNMDVGLPSTSPVSSRPTRLLTWKGPVLKGKDAGAVTPVLVHAASPSQEEKQLSLAHGRVPPIAAAAEAAAAAVSPPLAAEASAPLASIAAKQKVNNAGHDAPSADTFALEDEGAGVASLKWQEDLVVSLPEVIEQGQLVSGRGRGRGRGKGRGWGRGLLAGRVATGLESTNLRAAALTGSGMSTELDNGRHAVEKRSQAARRAEGIRTMGLRGRGRGRGGRSPSSFPSKRRIRPPISSPSRSRQEQTPPPASSPSRRREERLTFGTCLDRQEPAPTSDPVKRRGRPPKSSYAVIQPDVMLSTGDTTNVGDSVLPATGKNALVSPKRELEAQLKEKQSSSPLSARRWPLERTSVVYEGLESVTYCAQHDRARSGGLRRKMKDSSFIITDGSGVPGASSSSSPAVTASAASAAAAARSGTATAHNATAATSSASASAGAASPPVAVPAAAATVLHLLGREDGPATHTDMINDASSPMETAQGEIRVADQVVAEDCGSIAEDRFCVLEADEQAGAQEGLSVNKEGCYVWKELFEKSGGVWQGSLAIGTQTGKVKLYSDRQATCQVTKSCHFCQCQHIFTTCCSGGSTPVPAQAAAVGTGGSRRNCSKSYCRKCLLRHFPGLSYWEASRPCPSCRGICCCKPCLREESGPPSTLTYNSSTLRALASYTISHLSKHVEKIISLEEAQAIRLGFAGLEAVPCFRIQKERLVCDCCTSAMPNLHVSCGACGWDMCAKCLSEQEDVVFTLREAASEGMSQEDAPMDVPQPPQPLIRCLNPACRHSRLGYLASNPKMLKDTICGWPVTARQCFEVPRLKLVKKMLMYSSSMAAAPGLSLDAITADWAGNLRRDYKAHAEKAGLVEYVECGDTGSGLPHITGFGEDQLPPQPQVCDISAAQLGVVEQNGRLWVWGRWMRREDIRLATWRDRLQAEGDVSPVVPAGMKVEELFLFCPHARCLKPSHPDFHEYLSIFMDRWQKRCPVIVRGCKGRMRWDPEVMMRACRELGCKRAGVEETDTQLEVIECAGWQSKHMTQHAFFSGYIGRQGQSPGGGADYDLKTGRESGVSERMLKVKDWPPEESFSKRLVRMNQDFLEMLPLPFYTHPKGGPLNLAWMLPPWSNPTDLGPKTYIAYGRVEEHEGEEGDSVTKLHLDMSDAVNIMCHLQKPQAAHHASAAAAFLSKHQGITSIADDFLPDKSLVTSSAAAPAAMEVQCLDAISPAQQQDVKTLAVAAAALGRGQDTEAASLSPMANHHVACSASVAAAIPEASVSVRCGLEAAVRGSWYGGAGAVWDIWQASHVPHLRKYLKHHLSEFRHAGRVLSEDMVHDVIFDQCCMVTSMHLDRMATGNWSNSAEVLTQDEPPTALITDLAAVPPFVPWHFEQHLHEAVFIPAGCPHQVRNLHSCLKVAVDFVPPESLESVSVLRDSMRECALKKRGNPLKPPVSSSLSDALGSPKAHAPISSLECEYQDKLQSSLIMMSAAAELLMQIKPLARTELKKALGGLQQQVKAGGAAGMFVRGDKVEISSKLLRSPSSPRVEGVHAGSVIRGVDSACHDGLNVGSQRDVHGRLGSTEALALEAAAGYEQATSKGWNSEGVGELKATTGQRGKRRKRLGEVQGVVTGGRSPLKDGIEVGAVRDWAQSRLKGLHYEKKENVVEEGGEEEDGVDDDPNDKDFDEGWGSRKRQLLVERIWKDQLKVLEKQQRKGQQEQQGKPKKRGRPPRKLLLEKKGEEVVGDGLGGEMMHIIHQFVQPDAVIKRKRGRPPNREKLLMLALQGQQVPGAIVPDDRRTGMKRISRKEEAAGAESSPRKAQEKKARAGPCNPPVQLLDDMVTHSSTPVSLSDGMRVERSPLQVALSPPAPLTVSSSPVMRGALHTCTQSSLVGPASKMPTVPSPGPSQASPVGDPVKKHRLIRQAVQAPVGVGSHAETSLNIVGGSTKSAGVAAGVAPLQVRESAEGVPGELWKQHLRSQQLLHDHCPSKQAQSSQ</sequence>
<dbReference type="STRING" id="1157962.A0A250X406"/>
<comment type="subcellular location">
    <subcellularLocation>
        <location evidence="1">Nucleus</location>
    </subcellularLocation>
</comment>
<feature type="region of interest" description="Disordered" evidence="4">
    <location>
        <begin position="2946"/>
        <end position="2971"/>
    </location>
</feature>
<dbReference type="OrthoDB" id="1667110at2759"/>
<dbReference type="InterPro" id="IPR045109">
    <property type="entry name" value="LSDs-like"/>
</dbReference>
<organism evidence="6 7">
    <name type="scientific">Chlamydomonas eustigma</name>
    <dbReference type="NCBI Taxonomy" id="1157962"/>
    <lineage>
        <taxon>Eukaryota</taxon>
        <taxon>Viridiplantae</taxon>
        <taxon>Chlorophyta</taxon>
        <taxon>core chlorophytes</taxon>
        <taxon>Chlorophyceae</taxon>
        <taxon>CS clade</taxon>
        <taxon>Chlamydomonadales</taxon>
        <taxon>Chlamydomonadaceae</taxon>
        <taxon>Chlamydomonas</taxon>
    </lineage>
</organism>
<dbReference type="PROSITE" id="PS51184">
    <property type="entry name" value="JMJC"/>
    <property type="match status" value="1"/>
</dbReference>
<feature type="region of interest" description="Disordered" evidence="4">
    <location>
        <begin position="342"/>
        <end position="401"/>
    </location>
</feature>
<evidence type="ECO:0000256" key="3">
    <source>
        <dbReference type="ARBA" id="ARBA00023242"/>
    </source>
</evidence>
<comment type="caution">
    <text evidence="6">The sequence shown here is derived from an EMBL/GenBank/DDBJ whole genome shotgun (WGS) entry which is preliminary data.</text>
</comment>
<feature type="compositionally biased region" description="Basic residues" evidence="4">
    <location>
        <begin position="2778"/>
        <end position="2787"/>
    </location>
</feature>
<dbReference type="InterPro" id="IPR017956">
    <property type="entry name" value="AT_hook_DNA-bd_motif"/>
</dbReference>
<keyword evidence="7" id="KW-1185">Reference proteome</keyword>
<feature type="domain" description="JmjC" evidence="5">
    <location>
        <begin position="2169"/>
        <end position="2493"/>
    </location>
</feature>
<feature type="region of interest" description="Disordered" evidence="4">
    <location>
        <begin position="1253"/>
        <end position="1363"/>
    </location>
</feature>
<dbReference type="InterPro" id="IPR003347">
    <property type="entry name" value="JmjC_dom"/>
</dbReference>
<dbReference type="GO" id="GO:0000785">
    <property type="term" value="C:chromatin"/>
    <property type="evidence" value="ECO:0007669"/>
    <property type="project" value="TreeGrafter"/>
</dbReference>
<keyword evidence="3" id="KW-0539">Nucleus</keyword>
<feature type="region of interest" description="Disordered" evidence="4">
    <location>
        <begin position="38"/>
        <end position="63"/>
    </location>
</feature>
<feature type="region of interest" description="Disordered" evidence="4">
    <location>
        <begin position="922"/>
        <end position="946"/>
    </location>
</feature>
<dbReference type="EMBL" id="BEGY01000027">
    <property type="protein sequence ID" value="GAX77805.1"/>
    <property type="molecule type" value="Genomic_DNA"/>
</dbReference>
<feature type="compositionally biased region" description="Basic and acidic residues" evidence="4">
    <location>
        <begin position="1259"/>
        <end position="1277"/>
    </location>
</feature>
<feature type="region of interest" description="Disordered" evidence="4">
    <location>
        <begin position="2765"/>
        <end position="2789"/>
    </location>
</feature>
<name>A0A250X406_9CHLO</name>
<feature type="region of interest" description="Disordered" evidence="4">
    <location>
        <begin position="562"/>
        <end position="589"/>
    </location>
</feature>
<dbReference type="Pfam" id="PF02373">
    <property type="entry name" value="JmjC"/>
    <property type="match status" value="1"/>
</dbReference>
<feature type="compositionally biased region" description="Basic residues" evidence="4">
    <location>
        <begin position="360"/>
        <end position="371"/>
    </location>
</feature>
<evidence type="ECO:0000313" key="6">
    <source>
        <dbReference type="EMBL" id="GAX77805.1"/>
    </source>
</evidence>
<feature type="compositionally biased region" description="Basic and acidic residues" evidence="4">
    <location>
        <begin position="373"/>
        <end position="385"/>
    </location>
</feature>
<dbReference type="GO" id="GO:0046872">
    <property type="term" value="F:metal ion binding"/>
    <property type="evidence" value="ECO:0007669"/>
    <property type="project" value="UniProtKB-KW"/>
</dbReference>
<feature type="compositionally biased region" description="Acidic residues" evidence="4">
    <location>
        <begin position="879"/>
        <end position="904"/>
    </location>
</feature>
<evidence type="ECO:0000256" key="2">
    <source>
        <dbReference type="ARBA" id="ARBA00022723"/>
    </source>
</evidence>
<accession>A0A250X406</accession>
<dbReference type="GO" id="GO:0000118">
    <property type="term" value="C:histone deacetylase complex"/>
    <property type="evidence" value="ECO:0007669"/>
    <property type="project" value="TreeGrafter"/>
</dbReference>
<dbReference type="Gene3D" id="2.60.120.650">
    <property type="entry name" value="Cupin"/>
    <property type="match status" value="1"/>
</dbReference>
<feature type="compositionally biased region" description="Acidic residues" evidence="4">
    <location>
        <begin position="2721"/>
        <end position="2742"/>
    </location>
</feature>
<feature type="compositionally biased region" description="Basic and acidic residues" evidence="4">
    <location>
        <begin position="2862"/>
        <end position="2881"/>
    </location>
</feature>
<dbReference type="SMART" id="SM00558">
    <property type="entry name" value="JmjC"/>
    <property type="match status" value="1"/>
</dbReference>
<dbReference type="GO" id="GO:0003712">
    <property type="term" value="F:transcription coregulator activity"/>
    <property type="evidence" value="ECO:0007669"/>
    <property type="project" value="TreeGrafter"/>
</dbReference>
<dbReference type="SUPFAM" id="SSF51197">
    <property type="entry name" value="Clavaminate synthase-like"/>
    <property type="match status" value="1"/>
</dbReference>
<feature type="compositionally biased region" description="Basic and acidic residues" evidence="4">
    <location>
        <begin position="562"/>
        <end position="571"/>
    </location>
</feature>
<dbReference type="Proteomes" id="UP000232323">
    <property type="component" value="Unassembled WGS sequence"/>
</dbReference>
<reference evidence="6 7" key="1">
    <citation type="submission" date="2017-08" db="EMBL/GenBank/DDBJ databases">
        <title>Acidophilic green algal genome provides insights into adaptation to an acidic environment.</title>
        <authorList>
            <person name="Hirooka S."/>
            <person name="Hirose Y."/>
            <person name="Kanesaki Y."/>
            <person name="Higuchi S."/>
            <person name="Fujiwara T."/>
            <person name="Onuma R."/>
            <person name="Era A."/>
            <person name="Ohbayashi R."/>
            <person name="Uzuka A."/>
            <person name="Nozaki H."/>
            <person name="Yoshikawa H."/>
            <person name="Miyagishima S.Y."/>
        </authorList>
    </citation>
    <scope>NUCLEOTIDE SEQUENCE [LARGE SCALE GENOMIC DNA]</scope>
    <source>
        <strain evidence="6 7">NIES-2499</strain>
    </source>
</reference>
<dbReference type="GO" id="GO:0032454">
    <property type="term" value="F:histone H3K9 demethylase activity"/>
    <property type="evidence" value="ECO:0007669"/>
    <property type="project" value="InterPro"/>
</dbReference>
<dbReference type="SMART" id="SM00384">
    <property type="entry name" value="AT_hook"/>
    <property type="match status" value="3"/>
</dbReference>
<evidence type="ECO:0000256" key="4">
    <source>
        <dbReference type="SAM" id="MobiDB-lite"/>
    </source>
</evidence>